<feature type="domain" description="Endoribonuclease YicC-like N-terminal" evidence="6">
    <location>
        <begin position="1"/>
        <end position="155"/>
    </location>
</feature>
<evidence type="ECO:0000256" key="3">
    <source>
        <dbReference type="ARBA" id="ARBA00022759"/>
    </source>
</evidence>
<name>A0A941APS3_9BACI</name>
<dbReference type="NCBIfam" id="TIGR00255">
    <property type="entry name" value="YicC/YloC family endoribonuclease"/>
    <property type="match status" value="1"/>
</dbReference>
<accession>A0A941APS3</accession>
<reference evidence="8" key="1">
    <citation type="submission" date="2021-03" db="EMBL/GenBank/DDBJ databases">
        <title>Bacillus suaedae sp. nov., isolated from Suaeda aralocaspica.</title>
        <authorList>
            <person name="Lei R.F.R."/>
        </authorList>
    </citation>
    <scope>NUCLEOTIDE SEQUENCE</scope>
    <source>
        <strain evidence="8">YZJH907-2</strain>
    </source>
</reference>
<evidence type="ECO:0000313" key="9">
    <source>
        <dbReference type="Proteomes" id="UP000678228"/>
    </source>
</evidence>
<evidence type="ECO:0000259" key="7">
    <source>
        <dbReference type="Pfam" id="PF08340"/>
    </source>
</evidence>
<evidence type="ECO:0000313" key="8">
    <source>
        <dbReference type="EMBL" id="MBP3952091.1"/>
    </source>
</evidence>
<protein>
    <submittedName>
        <fullName evidence="8">YicC family protein</fullName>
    </submittedName>
</protein>
<dbReference type="Pfam" id="PF03755">
    <property type="entry name" value="YicC-like_N"/>
    <property type="match status" value="1"/>
</dbReference>
<dbReference type="Proteomes" id="UP000678228">
    <property type="component" value="Unassembled WGS sequence"/>
</dbReference>
<feature type="domain" description="Endoribonuclease YicC-like C-terminal" evidence="7">
    <location>
        <begin position="174"/>
        <end position="293"/>
    </location>
</feature>
<dbReference type="InterPro" id="IPR013527">
    <property type="entry name" value="YicC-like_N"/>
</dbReference>
<keyword evidence="3" id="KW-0255">Endonuclease</keyword>
<comment type="caution">
    <text evidence="8">The sequence shown here is derived from an EMBL/GenBank/DDBJ whole genome shotgun (WGS) entry which is preliminary data.</text>
</comment>
<evidence type="ECO:0000256" key="2">
    <source>
        <dbReference type="ARBA" id="ARBA00022722"/>
    </source>
</evidence>
<dbReference type="InterPro" id="IPR005229">
    <property type="entry name" value="YicC/YloC-like"/>
</dbReference>
<comment type="cofactor">
    <cofactor evidence="1">
        <name>a divalent metal cation</name>
        <dbReference type="ChEBI" id="CHEBI:60240"/>
    </cofactor>
</comment>
<proteinExistence type="inferred from homology"/>
<sequence>MKSMTGFGSFLLNNEKITVSVEVKSVNQRFLECQIRLPKPIPALEEKVKLKVKEFINRGKIELSIVVEGEIHTARNLKLDENLIEQFIEASRSLQGKYKELRPLDVNELLMNKELATIVEAEDDFCTIEETMILQAVEQALQSLVTMRQKEGEHLFKDMQIWLTEIKSCCDRIEHILPIVIQKYEERLQKRIDSFLNGEWTVEEGRVLTEVAIFADKIDISEEIVRLKTHLEQYIHYCNQDEPIGRRLDFLIQEMNREVNTIGAKASDTTVRQQVVEMKGFIEKLKEQAQNIE</sequence>
<dbReference type="Pfam" id="PF08340">
    <property type="entry name" value="YicC-like_C"/>
    <property type="match status" value="1"/>
</dbReference>
<organism evidence="8 9">
    <name type="scientific">Halalkalibacter suaedae</name>
    <dbReference type="NCBI Taxonomy" id="2822140"/>
    <lineage>
        <taxon>Bacteria</taxon>
        <taxon>Bacillati</taxon>
        <taxon>Bacillota</taxon>
        <taxon>Bacilli</taxon>
        <taxon>Bacillales</taxon>
        <taxon>Bacillaceae</taxon>
        <taxon>Halalkalibacter</taxon>
    </lineage>
</organism>
<dbReference type="RefSeq" id="WP_210597791.1">
    <property type="nucleotide sequence ID" value="NZ_JAGKSQ010000005.1"/>
</dbReference>
<dbReference type="EMBL" id="JAGKSQ010000005">
    <property type="protein sequence ID" value="MBP3952091.1"/>
    <property type="molecule type" value="Genomic_DNA"/>
</dbReference>
<evidence type="ECO:0000256" key="1">
    <source>
        <dbReference type="ARBA" id="ARBA00001968"/>
    </source>
</evidence>
<evidence type="ECO:0000256" key="4">
    <source>
        <dbReference type="ARBA" id="ARBA00022801"/>
    </source>
</evidence>
<gene>
    <name evidence="8" type="ORF">J7W16_13200</name>
</gene>
<keyword evidence="2" id="KW-0540">Nuclease</keyword>
<dbReference type="InterPro" id="IPR013551">
    <property type="entry name" value="YicC-like_C"/>
</dbReference>
<comment type="similarity">
    <text evidence="5">Belongs to the YicC/YloC family.</text>
</comment>
<keyword evidence="9" id="KW-1185">Reference proteome</keyword>
<dbReference type="GO" id="GO:0004521">
    <property type="term" value="F:RNA endonuclease activity"/>
    <property type="evidence" value="ECO:0007669"/>
    <property type="project" value="InterPro"/>
</dbReference>
<dbReference type="GO" id="GO:0016787">
    <property type="term" value="F:hydrolase activity"/>
    <property type="evidence" value="ECO:0007669"/>
    <property type="project" value="UniProtKB-KW"/>
</dbReference>
<evidence type="ECO:0000256" key="5">
    <source>
        <dbReference type="ARBA" id="ARBA00035648"/>
    </source>
</evidence>
<evidence type="ECO:0000259" key="6">
    <source>
        <dbReference type="Pfam" id="PF03755"/>
    </source>
</evidence>
<dbReference type="PANTHER" id="PTHR30636">
    <property type="entry name" value="UPF0701 PROTEIN YICC"/>
    <property type="match status" value="1"/>
</dbReference>
<keyword evidence="4" id="KW-0378">Hydrolase</keyword>
<dbReference type="AlphaFoldDB" id="A0A941APS3"/>
<dbReference type="PANTHER" id="PTHR30636:SF3">
    <property type="entry name" value="UPF0701 PROTEIN YICC"/>
    <property type="match status" value="1"/>
</dbReference>